<gene>
    <name evidence="3" type="ORF">PLEPLA_LOCUS43508</name>
</gene>
<accession>A0A9N7VUY3</accession>
<feature type="coiled-coil region" evidence="1">
    <location>
        <begin position="23"/>
        <end position="119"/>
    </location>
</feature>
<proteinExistence type="predicted"/>
<dbReference type="AlphaFoldDB" id="A0A9N7VUY3"/>
<evidence type="ECO:0000313" key="3">
    <source>
        <dbReference type="EMBL" id="CAB1455727.1"/>
    </source>
</evidence>
<evidence type="ECO:0000256" key="1">
    <source>
        <dbReference type="SAM" id="Coils"/>
    </source>
</evidence>
<comment type="caution">
    <text evidence="3">The sequence shown here is derived from an EMBL/GenBank/DDBJ whole genome shotgun (WGS) entry which is preliminary data.</text>
</comment>
<keyword evidence="1" id="KW-0175">Coiled coil</keyword>
<name>A0A9N7VUY3_PLEPL</name>
<evidence type="ECO:0000313" key="4">
    <source>
        <dbReference type="Proteomes" id="UP001153269"/>
    </source>
</evidence>
<evidence type="ECO:0000256" key="2">
    <source>
        <dbReference type="SAM" id="MobiDB-lite"/>
    </source>
</evidence>
<dbReference type="EMBL" id="CADEAL010004269">
    <property type="protein sequence ID" value="CAB1455727.1"/>
    <property type="molecule type" value="Genomic_DNA"/>
</dbReference>
<dbReference type="Proteomes" id="UP001153269">
    <property type="component" value="Unassembled WGS sequence"/>
</dbReference>
<keyword evidence="4" id="KW-1185">Reference proteome</keyword>
<reference evidence="3" key="1">
    <citation type="submission" date="2020-03" db="EMBL/GenBank/DDBJ databases">
        <authorList>
            <person name="Weist P."/>
        </authorList>
    </citation>
    <scope>NUCLEOTIDE SEQUENCE</scope>
</reference>
<feature type="region of interest" description="Disordered" evidence="2">
    <location>
        <begin position="1"/>
        <end position="21"/>
    </location>
</feature>
<sequence>MKLDGDAVPQPSVLESLHHATNQEKLNTELQEEKKMKNILQEELEKLKTSHHEEKLNSELQEEKRMKNSLQEDFENLEASCHEVCKSHTTNQEEVNSELQEEKMKNNIFQEELEKLKASYHETVCVDCLSASFDACLLLGLQPHHRPGLPRPQGSNPDYCTAPPPLHTSAVTASYGKIVSYNGFPRPHNPFVIWTEARLWYFPRVTTFQRTEGSF</sequence>
<protein>
    <submittedName>
        <fullName evidence="3">Uncharacterized protein</fullName>
    </submittedName>
</protein>
<organism evidence="3 4">
    <name type="scientific">Pleuronectes platessa</name>
    <name type="common">European plaice</name>
    <dbReference type="NCBI Taxonomy" id="8262"/>
    <lineage>
        <taxon>Eukaryota</taxon>
        <taxon>Metazoa</taxon>
        <taxon>Chordata</taxon>
        <taxon>Craniata</taxon>
        <taxon>Vertebrata</taxon>
        <taxon>Euteleostomi</taxon>
        <taxon>Actinopterygii</taxon>
        <taxon>Neopterygii</taxon>
        <taxon>Teleostei</taxon>
        <taxon>Neoteleostei</taxon>
        <taxon>Acanthomorphata</taxon>
        <taxon>Carangaria</taxon>
        <taxon>Pleuronectiformes</taxon>
        <taxon>Pleuronectoidei</taxon>
        <taxon>Pleuronectidae</taxon>
        <taxon>Pleuronectes</taxon>
    </lineage>
</organism>